<dbReference type="STRING" id="43335.A0A4U5QS16"/>
<dbReference type="SMART" id="SM00774">
    <property type="entry name" value="WRKY"/>
    <property type="match status" value="1"/>
</dbReference>
<dbReference type="PANTHER" id="PTHR31282">
    <property type="entry name" value="WRKY TRANSCRIPTION FACTOR 21-RELATED"/>
    <property type="match status" value="1"/>
</dbReference>
<keyword evidence="4" id="KW-0804">Transcription</keyword>
<dbReference type="Pfam" id="PF03106">
    <property type="entry name" value="WRKY"/>
    <property type="match status" value="1"/>
</dbReference>
<keyword evidence="5" id="KW-0539">Nucleus</keyword>
<dbReference type="EMBL" id="RCHU01000138">
    <property type="protein sequence ID" value="TKS13301.1"/>
    <property type="molecule type" value="Genomic_DNA"/>
</dbReference>
<gene>
    <name evidence="8" type="ORF">D5086_0000056140</name>
</gene>
<accession>A0A4U5QS16</accession>
<comment type="subcellular location">
    <subcellularLocation>
        <location evidence="1">Nucleus</location>
    </subcellularLocation>
</comment>
<evidence type="ECO:0000256" key="2">
    <source>
        <dbReference type="ARBA" id="ARBA00023015"/>
    </source>
</evidence>
<dbReference type="InterPro" id="IPR044810">
    <property type="entry name" value="WRKY_plant"/>
</dbReference>
<dbReference type="AlphaFoldDB" id="A0A4U5QS16"/>
<evidence type="ECO:0000256" key="3">
    <source>
        <dbReference type="ARBA" id="ARBA00023125"/>
    </source>
</evidence>
<dbReference type="GO" id="GO:0003700">
    <property type="term" value="F:DNA-binding transcription factor activity"/>
    <property type="evidence" value="ECO:0007669"/>
    <property type="project" value="InterPro"/>
</dbReference>
<dbReference type="GO" id="GO:0043565">
    <property type="term" value="F:sequence-specific DNA binding"/>
    <property type="evidence" value="ECO:0007669"/>
    <property type="project" value="InterPro"/>
</dbReference>
<evidence type="ECO:0000313" key="8">
    <source>
        <dbReference type="EMBL" id="TKS13301.1"/>
    </source>
</evidence>
<evidence type="ECO:0000256" key="6">
    <source>
        <dbReference type="SAM" id="MobiDB-lite"/>
    </source>
</evidence>
<keyword evidence="3" id="KW-0238">DNA-binding</keyword>
<reference evidence="8" key="1">
    <citation type="submission" date="2018-10" db="EMBL/GenBank/DDBJ databases">
        <title>Population genomic analysis revealed the cold adaptation of white poplar.</title>
        <authorList>
            <person name="Liu Y.-J."/>
        </authorList>
    </citation>
    <scope>NUCLEOTIDE SEQUENCE [LARGE SCALE GENOMIC DNA]</scope>
    <source>
        <strain evidence="8">PAL-ZL1</strain>
    </source>
</reference>
<evidence type="ECO:0000259" key="7">
    <source>
        <dbReference type="PROSITE" id="PS50811"/>
    </source>
</evidence>
<dbReference type="InterPro" id="IPR036576">
    <property type="entry name" value="WRKY_dom_sf"/>
</dbReference>
<organism evidence="8">
    <name type="scientific">Populus alba</name>
    <name type="common">White poplar</name>
    <dbReference type="NCBI Taxonomy" id="43335"/>
    <lineage>
        <taxon>Eukaryota</taxon>
        <taxon>Viridiplantae</taxon>
        <taxon>Streptophyta</taxon>
        <taxon>Embryophyta</taxon>
        <taxon>Tracheophyta</taxon>
        <taxon>Spermatophyta</taxon>
        <taxon>Magnoliopsida</taxon>
        <taxon>eudicotyledons</taxon>
        <taxon>Gunneridae</taxon>
        <taxon>Pentapetalae</taxon>
        <taxon>rosids</taxon>
        <taxon>fabids</taxon>
        <taxon>Malpighiales</taxon>
        <taxon>Salicaceae</taxon>
        <taxon>Saliceae</taxon>
        <taxon>Populus</taxon>
    </lineage>
</organism>
<comment type="caution">
    <text evidence="8">The sequence shown here is derived from an EMBL/GenBank/DDBJ whole genome shotgun (WGS) entry which is preliminary data.</text>
</comment>
<dbReference type="GO" id="GO:0005634">
    <property type="term" value="C:nucleus"/>
    <property type="evidence" value="ECO:0007669"/>
    <property type="project" value="UniProtKB-SubCell"/>
</dbReference>
<evidence type="ECO:0000256" key="1">
    <source>
        <dbReference type="ARBA" id="ARBA00004123"/>
    </source>
</evidence>
<dbReference type="PROSITE" id="PS50811">
    <property type="entry name" value="WRKY"/>
    <property type="match status" value="1"/>
</dbReference>
<proteinExistence type="predicted"/>
<protein>
    <recommendedName>
        <fullName evidence="7">WRKY domain-containing protein</fullName>
    </recommendedName>
</protein>
<name>A0A4U5QS16_POPAL</name>
<sequence>MESSWPENLPSHRKKVIDELLRGQEIAKQLKFAMSESTGDDGSMSAENLVKEIMNSFSTTLSILNGGGYDDDVSQTPATTKLCSPPCYGRKSSEDSGESSKSTATVKVKDRRGCYKRRRSSHSWTKETSTLTDDGHAWRKYGQKMILNAKYPRNYYRCTHKFDQQCQATKQVQRVEEEPPLYRTTYHGYHSCKSLLKASDQFVLDPTGHFNTDSSTLLSFKNSSNHHQMTTTNCKQNHPFFITSFPSIKQEYYKEEDNDMPGYDPTIPDNQALSSDYLLPTDDHDRISTFDHGDVISGVNSSCTTSSHSLDIDSIMAESVGFGDGGDVLGFEFCA</sequence>
<dbReference type="InterPro" id="IPR003657">
    <property type="entry name" value="WRKY_dom"/>
</dbReference>
<evidence type="ECO:0000256" key="4">
    <source>
        <dbReference type="ARBA" id="ARBA00023163"/>
    </source>
</evidence>
<feature type="region of interest" description="Disordered" evidence="6">
    <location>
        <begin position="80"/>
        <end position="112"/>
    </location>
</feature>
<dbReference type="SUPFAM" id="SSF118290">
    <property type="entry name" value="WRKY DNA-binding domain"/>
    <property type="match status" value="1"/>
</dbReference>
<evidence type="ECO:0000256" key="5">
    <source>
        <dbReference type="ARBA" id="ARBA00023242"/>
    </source>
</evidence>
<keyword evidence="2" id="KW-0805">Transcription regulation</keyword>
<feature type="domain" description="WRKY" evidence="7">
    <location>
        <begin position="127"/>
        <end position="191"/>
    </location>
</feature>
<dbReference type="Gene3D" id="2.20.25.80">
    <property type="entry name" value="WRKY domain"/>
    <property type="match status" value="1"/>
</dbReference>